<dbReference type="SUPFAM" id="SSF161098">
    <property type="entry name" value="MetI-like"/>
    <property type="match status" value="1"/>
</dbReference>
<feature type="transmembrane region" description="Helical" evidence="7">
    <location>
        <begin position="21"/>
        <end position="40"/>
    </location>
</feature>
<evidence type="ECO:0000259" key="8">
    <source>
        <dbReference type="PROSITE" id="PS50928"/>
    </source>
</evidence>
<keyword evidence="2 7" id="KW-0813">Transport</keyword>
<proteinExistence type="inferred from homology"/>
<dbReference type="GO" id="GO:0055085">
    <property type="term" value="P:transmembrane transport"/>
    <property type="evidence" value="ECO:0007669"/>
    <property type="project" value="InterPro"/>
</dbReference>
<sequence length="299" mass="33714">MKEGKIMGKKRTLTDESKWGYILIAPTIIGLIVLNVYPFIQTLILSFSATHPFGIYEITGPQNYVRMFESREFWKATWNSIYFCILTVPAGLFLSLITAVLLNAKLKGKTAFRAIYFLPMVVAPAAIAMVWKWIFNAEYGIINQMIGTKVNWLTNPSLVLPACAVVAIWSAIGYDAILLLSGIQNISKSYYEAASLDGATKIQQFFRITLPMVSPTLFVVLIMRLMASLKVYDLIYMMVDQTNPALTNAQSLMYLFYRESFVAGNRGYASAIVVWTVLLIGIVTALQFWGQKKWVNYEV</sequence>
<feature type="transmembrane region" description="Helical" evidence="7">
    <location>
        <begin position="268"/>
        <end position="289"/>
    </location>
</feature>
<evidence type="ECO:0000256" key="5">
    <source>
        <dbReference type="ARBA" id="ARBA00022989"/>
    </source>
</evidence>
<feature type="transmembrane region" description="Helical" evidence="7">
    <location>
        <begin position="158"/>
        <end position="183"/>
    </location>
</feature>
<dbReference type="PANTHER" id="PTHR30193:SF37">
    <property type="entry name" value="INNER MEMBRANE ABC TRANSPORTER PERMEASE PROTEIN YCJO"/>
    <property type="match status" value="1"/>
</dbReference>
<dbReference type="GO" id="GO:0005886">
    <property type="term" value="C:plasma membrane"/>
    <property type="evidence" value="ECO:0007669"/>
    <property type="project" value="UniProtKB-SubCell"/>
</dbReference>
<comment type="subcellular location">
    <subcellularLocation>
        <location evidence="1 7">Cell membrane</location>
        <topology evidence="1 7">Multi-pass membrane protein</topology>
    </subcellularLocation>
</comment>
<organism evidence="9 10">
    <name type="scientific">[Clostridium] asparagiforme DSM 15981</name>
    <dbReference type="NCBI Taxonomy" id="518636"/>
    <lineage>
        <taxon>Bacteria</taxon>
        <taxon>Bacillati</taxon>
        <taxon>Bacillota</taxon>
        <taxon>Clostridia</taxon>
        <taxon>Lachnospirales</taxon>
        <taxon>Lachnospiraceae</taxon>
        <taxon>Enterocloster</taxon>
    </lineage>
</organism>
<feature type="transmembrane region" description="Helical" evidence="7">
    <location>
        <begin position="204"/>
        <end position="227"/>
    </location>
</feature>
<accession>C0CTM0</accession>
<keyword evidence="4 7" id="KW-0812">Transmembrane</keyword>
<protein>
    <submittedName>
        <fullName evidence="9">ABC transporter, permease protein</fullName>
    </submittedName>
</protein>
<dbReference type="AlphaFoldDB" id="C0CTM0"/>
<feature type="transmembrane region" description="Helical" evidence="7">
    <location>
        <begin position="114"/>
        <end position="135"/>
    </location>
</feature>
<comment type="caution">
    <text evidence="9">The sequence shown here is derived from an EMBL/GenBank/DDBJ whole genome shotgun (WGS) entry which is preliminary data.</text>
</comment>
<gene>
    <name evidence="9" type="ORF">CLOSTASPAR_00318</name>
</gene>
<evidence type="ECO:0000256" key="6">
    <source>
        <dbReference type="ARBA" id="ARBA00023136"/>
    </source>
</evidence>
<dbReference type="PANTHER" id="PTHR30193">
    <property type="entry name" value="ABC TRANSPORTER PERMEASE PROTEIN"/>
    <property type="match status" value="1"/>
</dbReference>
<dbReference type="CDD" id="cd06261">
    <property type="entry name" value="TM_PBP2"/>
    <property type="match status" value="1"/>
</dbReference>
<dbReference type="InterPro" id="IPR051393">
    <property type="entry name" value="ABC_transporter_permease"/>
</dbReference>
<dbReference type="InterPro" id="IPR000515">
    <property type="entry name" value="MetI-like"/>
</dbReference>
<keyword evidence="3" id="KW-1003">Cell membrane</keyword>
<keyword evidence="6 7" id="KW-0472">Membrane</keyword>
<evidence type="ECO:0000256" key="7">
    <source>
        <dbReference type="RuleBase" id="RU363032"/>
    </source>
</evidence>
<dbReference type="EMBL" id="ACCJ01000017">
    <property type="protein sequence ID" value="EEG57515.1"/>
    <property type="molecule type" value="Genomic_DNA"/>
</dbReference>
<dbReference type="Pfam" id="PF00528">
    <property type="entry name" value="BPD_transp_1"/>
    <property type="match status" value="1"/>
</dbReference>
<dbReference type="HOGENOM" id="CLU_016047_0_2_9"/>
<evidence type="ECO:0000313" key="9">
    <source>
        <dbReference type="EMBL" id="EEG57515.1"/>
    </source>
</evidence>
<evidence type="ECO:0000256" key="4">
    <source>
        <dbReference type="ARBA" id="ARBA00022692"/>
    </source>
</evidence>
<evidence type="ECO:0000256" key="2">
    <source>
        <dbReference type="ARBA" id="ARBA00022448"/>
    </source>
</evidence>
<dbReference type="Proteomes" id="UP000004756">
    <property type="component" value="Unassembled WGS sequence"/>
</dbReference>
<keyword evidence="5 7" id="KW-1133">Transmembrane helix</keyword>
<name>C0CTM0_9FIRM</name>
<keyword evidence="10" id="KW-1185">Reference proteome</keyword>
<evidence type="ECO:0000313" key="10">
    <source>
        <dbReference type="Proteomes" id="UP000004756"/>
    </source>
</evidence>
<reference evidence="9 10" key="1">
    <citation type="submission" date="2009-02" db="EMBL/GenBank/DDBJ databases">
        <title>Draft genome sequence of Clostridium asparagiforme (DSM 15981).</title>
        <authorList>
            <person name="Sudarsanam P."/>
            <person name="Ley R."/>
            <person name="Guruge J."/>
            <person name="Turnbaugh P.J."/>
            <person name="Mahowald M."/>
            <person name="Liep D."/>
            <person name="Gordon J."/>
        </authorList>
    </citation>
    <scope>NUCLEOTIDE SEQUENCE [LARGE SCALE GENOMIC DNA]</scope>
    <source>
        <strain evidence="9 10">DSM 15981</strain>
    </source>
</reference>
<feature type="transmembrane region" description="Helical" evidence="7">
    <location>
        <begin position="80"/>
        <end position="102"/>
    </location>
</feature>
<feature type="domain" description="ABC transmembrane type-1" evidence="8">
    <location>
        <begin position="77"/>
        <end position="287"/>
    </location>
</feature>
<dbReference type="Gene3D" id="1.10.3720.10">
    <property type="entry name" value="MetI-like"/>
    <property type="match status" value="1"/>
</dbReference>
<comment type="similarity">
    <text evidence="7">Belongs to the binding-protein-dependent transport system permease family.</text>
</comment>
<dbReference type="PROSITE" id="PS50928">
    <property type="entry name" value="ABC_TM1"/>
    <property type="match status" value="1"/>
</dbReference>
<evidence type="ECO:0000256" key="3">
    <source>
        <dbReference type="ARBA" id="ARBA00022475"/>
    </source>
</evidence>
<evidence type="ECO:0000256" key="1">
    <source>
        <dbReference type="ARBA" id="ARBA00004651"/>
    </source>
</evidence>
<dbReference type="InterPro" id="IPR035906">
    <property type="entry name" value="MetI-like_sf"/>
</dbReference>